<feature type="compositionally biased region" description="Pro residues" evidence="1">
    <location>
        <begin position="43"/>
        <end position="68"/>
    </location>
</feature>
<sequence length="605" mass="64182">MTPSRKRFALTAALLLAGAAAIGIPAFGQEAPESLLPPGFGEPAPPPPPAQPAPTAPAPARPAPPVAPAPTLDPLATLLSEAIAPEEEEAEEPLEPLELPDWARRSMDYVGAFDGYGPTAFGAADGRFLSILMRRLDTPIASRWAEIMLRRALLTRVPTPRRVQPADWVAERANLLLRLGEADGARMLVQGVDVDRFSPRLRVVAIRAALATADPAGLCPLSDGGETVGDRPVWPLIRAMCAALSGETAVASTLIGRAARTGGGRREIDHLLAEKVVGAGSNSRRAVQLEWDPVDRLTDWRFGLASAVGVPVPDRLMAGAGPHFQAWRARAPMLPLAARLEAARIAAALGVFSSAALVDIYGAQMDETGEFDTQSPAGRLRQAYVGDDQAIRMTALRSLWDEAANGAGGERDRYAASILTARAAARITPDAALEEDAPALIASMLSAGLDWQAERWARIVDRADGTTGDRAWALLATGATRPVVDLSGGRVDRFARRAGEEGPYRTQMLIAALGGLGRLSNADLTRLAEEHGVPIGRRTIWTRALDQAVSRGQPATVALLAAVAMQTPRWQGVPPGDFYRLIGALRHVGLEGEARMIAAEAMARL</sequence>
<protein>
    <recommendedName>
        <fullName evidence="5">Antifreeze glycopeptide polyprotein</fullName>
    </recommendedName>
</protein>
<organism evidence="3 4">
    <name type="scientific">Sphingomonas oleivorans</name>
    <dbReference type="NCBI Taxonomy" id="1735121"/>
    <lineage>
        <taxon>Bacteria</taxon>
        <taxon>Pseudomonadati</taxon>
        <taxon>Pseudomonadota</taxon>
        <taxon>Alphaproteobacteria</taxon>
        <taxon>Sphingomonadales</taxon>
        <taxon>Sphingomonadaceae</taxon>
        <taxon>Sphingomonas</taxon>
    </lineage>
</organism>
<gene>
    <name evidence="3" type="ORF">CLG96_09470</name>
</gene>
<evidence type="ECO:0000313" key="4">
    <source>
        <dbReference type="Proteomes" id="UP000244162"/>
    </source>
</evidence>
<proteinExistence type="predicted"/>
<name>A0A2T5FYS4_9SPHN</name>
<dbReference type="RefSeq" id="WP_107967626.1">
    <property type="nucleotide sequence ID" value="NZ_NWBU01000007.1"/>
</dbReference>
<comment type="caution">
    <text evidence="3">The sequence shown here is derived from an EMBL/GenBank/DDBJ whole genome shotgun (WGS) entry which is preliminary data.</text>
</comment>
<dbReference type="OrthoDB" id="7388088at2"/>
<dbReference type="EMBL" id="NWBU01000007">
    <property type="protein sequence ID" value="PTQ11634.1"/>
    <property type="molecule type" value="Genomic_DNA"/>
</dbReference>
<feature type="region of interest" description="Disordered" evidence="1">
    <location>
        <begin position="31"/>
        <end position="71"/>
    </location>
</feature>
<keyword evidence="4" id="KW-1185">Reference proteome</keyword>
<evidence type="ECO:0000256" key="2">
    <source>
        <dbReference type="SAM" id="SignalP"/>
    </source>
</evidence>
<evidence type="ECO:0000313" key="3">
    <source>
        <dbReference type="EMBL" id="PTQ11634.1"/>
    </source>
</evidence>
<keyword evidence="2" id="KW-0732">Signal</keyword>
<feature type="signal peptide" evidence="2">
    <location>
        <begin position="1"/>
        <end position="28"/>
    </location>
</feature>
<feature type="chain" id="PRO_5015700352" description="Antifreeze glycopeptide polyprotein" evidence="2">
    <location>
        <begin position="29"/>
        <end position="605"/>
    </location>
</feature>
<dbReference type="Proteomes" id="UP000244162">
    <property type="component" value="Unassembled WGS sequence"/>
</dbReference>
<evidence type="ECO:0000256" key="1">
    <source>
        <dbReference type="SAM" id="MobiDB-lite"/>
    </source>
</evidence>
<evidence type="ECO:0008006" key="5">
    <source>
        <dbReference type="Google" id="ProtNLM"/>
    </source>
</evidence>
<reference evidence="3 4" key="1">
    <citation type="submission" date="2017-09" db="EMBL/GenBank/DDBJ databases">
        <title>Sphingomonas panjinensis sp.nov., isolated from oil-contaminated soil.</title>
        <authorList>
            <person name="Wang L."/>
            <person name="Chen L."/>
        </authorList>
    </citation>
    <scope>NUCLEOTIDE SEQUENCE [LARGE SCALE GENOMIC DNA]</scope>
    <source>
        <strain evidence="3 4">FW-11</strain>
    </source>
</reference>
<dbReference type="AlphaFoldDB" id="A0A2T5FYS4"/>
<accession>A0A2T5FYS4</accession>